<evidence type="ECO:0000313" key="2">
    <source>
        <dbReference type="Proteomes" id="UP000276133"/>
    </source>
</evidence>
<evidence type="ECO:0000313" key="1">
    <source>
        <dbReference type="EMBL" id="RNA37176.1"/>
    </source>
</evidence>
<keyword evidence="2" id="KW-1185">Reference proteome</keyword>
<gene>
    <name evidence="1" type="ORF">BpHYR1_015076</name>
</gene>
<comment type="caution">
    <text evidence="1">The sequence shown here is derived from an EMBL/GenBank/DDBJ whole genome shotgun (WGS) entry which is preliminary data.</text>
</comment>
<organism evidence="1 2">
    <name type="scientific">Brachionus plicatilis</name>
    <name type="common">Marine rotifer</name>
    <name type="synonym">Brachionus muelleri</name>
    <dbReference type="NCBI Taxonomy" id="10195"/>
    <lineage>
        <taxon>Eukaryota</taxon>
        <taxon>Metazoa</taxon>
        <taxon>Spiralia</taxon>
        <taxon>Gnathifera</taxon>
        <taxon>Rotifera</taxon>
        <taxon>Eurotatoria</taxon>
        <taxon>Monogononta</taxon>
        <taxon>Pseudotrocha</taxon>
        <taxon>Ploima</taxon>
        <taxon>Brachionidae</taxon>
        <taxon>Brachionus</taxon>
    </lineage>
</organism>
<dbReference type="AlphaFoldDB" id="A0A3M7SN60"/>
<sequence length="76" mass="9302">MLRYLHPTIHYFILSKFNPKFFKEVVHISSNILLQQKNKEKIKKKNPNSKIPYNKCLQFPLSDKKKYYIRKINTLY</sequence>
<protein>
    <submittedName>
        <fullName evidence="1">Uncharacterized protein</fullName>
    </submittedName>
</protein>
<name>A0A3M7SN60_BRAPC</name>
<accession>A0A3M7SN60</accession>
<proteinExistence type="predicted"/>
<dbReference type="Proteomes" id="UP000276133">
    <property type="component" value="Unassembled WGS sequence"/>
</dbReference>
<reference evidence="1 2" key="1">
    <citation type="journal article" date="2018" name="Sci. Rep.">
        <title>Genomic signatures of local adaptation to the degree of environmental predictability in rotifers.</title>
        <authorList>
            <person name="Franch-Gras L."/>
            <person name="Hahn C."/>
            <person name="Garcia-Roger E.M."/>
            <person name="Carmona M.J."/>
            <person name="Serra M."/>
            <person name="Gomez A."/>
        </authorList>
    </citation>
    <scope>NUCLEOTIDE SEQUENCE [LARGE SCALE GENOMIC DNA]</scope>
    <source>
        <strain evidence="1">HYR1</strain>
    </source>
</reference>
<dbReference type="EMBL" id="REGN01001078">
    <property type="protein sequence ID" value="RNA37176.1"/>
    <property type="molecule type" value="Genomic_DNA"/>
</dbReference>